<proteinExistence type="predicted"/>
<protein>
    <submittedName>
        <fullName evidence="2">Uncharacterized protein</fullName>
    </submittedName>
</protein>
<evidence type="ECO:0000256" key="1">
    <source>
        <dbReference type="SAM" id="MobiDB-lite"/>
    </source>
</evidence>
<dbReference type="EMBL" id="JAVLVT010000004">
    <property type="protein sequence ID" value="MDS1270687.1"/>
    <property type="molecule type" value="Genomic_DNA"/>
</dbReference>
<gene>
    <name evidence="2" type="ORF">RIF23_10290</name>
</gene>
<comment type="caution">
    <text evidence="2">The sequence shown here is derived from an EMBL/GenBank/DDBJ whole genome shotgun (WGS) entry which is preliminary data.</text>
</comment>
<reference evidence="3" key="1">
    <citation type="submission" date="2023-07" db="EMBL/GenBank/DDBJ databases">
        <title>Novel species in the genus Lipingzhangella isolated from Sambhar Salt Lake.</title>
        <authorList>
            <person name="Jiya N."/>
            <person name="Kajale S."/>
            <person name="Sharma A."/>
        </authorList>
    </citation>
    <scope>NUCLEOTIDE SEQUENCE [LARGE SCALE GENOMIC DNA]</scope>
    <source>
        <strain evidence="3">LS1_29</strain>
    </source>
</reference>
<feature type="region of interest" description="Disordered" evidence="1">
    <location>
        <begin position="79"/>
        <end position="107"/>
    </location>
</feature>
<keyword evidence="3" id="KW-1185">Reference proteome</keyword>
<dbReference type="RefSeq" id="WP_310912238.1">
    <property type="nucleotide sequence ID" value="NZ_JAVLVT010000004.1"/>
</dbReference>
<sequence length="107" mass="11656">MALAPEEVLAKAAANLRRLQDTHPSGMAASWLARWQEVLNSGLDTVFDALTSRAPWAVELRRNSPFAGVLAPEERETALASFAPTGERSTRREPATTRPHPPLLTAL</sequence>
<dbReference type="Proteomes" id="UP001250214">
    <property type="component" value="Unassembled WGS sequence"/>
</dbReference>
<name>A0ABU2H5V3_9ACTN</name>
<accession>A0ABU2H5V3</accession>
<evidence type="ECO:0000313" key="3">
    <source>
        <dbReference type="Proteomes" id="UP001250214"/>
    </source>
</evidence>
<evidence type="ECO:0000313" key="2">
    <source>
        <dbReference type="EMBL" id="MDS1270687.1"/>
    </source>
</evidence>
<organism evidence="2 3">
    <name type="scientific">Lipingzhangella rawalii</name>
    <dbReference type="NCBI Taxonomy" id="2055835"/>
    <lineage>
        <taxon>Bacteria</taxon>
        <taxon>Bacillati</taxon>
        <taxon>Actinomycetota</taxon>
        <taxon>Actinomycetes</taxon>
        <taxon>Streptosporangiales</taxon>
        <taxon>Nocardiopsidaceae</taxon>
        <taxon>Lipingzhangella</taxon>
    </lineage>
</organism>